<dbReference type="RefSeq" id="XP_045279323.1">
    <property type="nucleotide sequence ID" value="XM_045425468.1"/>
</dbReference>
<dbReference type="EMBL" id="EQ999973">
    <property type="protein sequence ID" value="OAS99595.1"/>
    <property type="molecule type" value="Genomic_DNA"/>
</dbReference>
<name>A0ABX2VS31_AJEDR</name>
<dbReference type="GeneID" id="69031109"/>
<evidence type="ECO:0000313" key="2">
    <source>
        <dbReference type="Proteomes" id="UP000002039"/>
    </source>
</evidence>
<reference evidence="2" key="1">
    <citation type="journal article" date="2015" name="PLoS Genet.">
        <title>The dynamic genome and transcriptome of the human fungal pathogen Blastomyces and close relative Emmonsia.</title>
        <authorList>
            <person name="Munoz J.F."/>
            <person name="Gauthier G.M."/>
            <person name="Desjardins C.A."/>
            <person name="Gallo J.E."/>
            <person name="Holder J."/>
            <person name="Sullivan T.D."/>
            <person name="Marty A.J."/>
            <person name="Carmen J.C."/>
            <person name="Chen Z."/>
            <person name="Ding L."/>
            <person name="Gujja S."/>
            <person name="Magrini V."/>
            <person name="Misas E."/>
            <person name="Mitreva M."/>
            <person name="Priest M."/>
            <person name="Saif S."/>
            <person name="Whiston E.A."/>
            <person name="Young S."/>
            <person name="Zeng Q."/>
            <person name="Goldman W.E."/>
            <person name="Mardis E.R."/>
            <person name="Taylor J.W."/>
            <person name="McEwen J.G."/>
            <person name="Clay O.K."/>
            <person name="Klein B.S."/>
            <person name="Cuomo C.A."/>
        </authorList>
    </citation>
    <scope>NUCLEOTIDE SEQUENCE [LARGE SCALE GENOMIC DNA]</scope>
    <source>
        <strain evidence="2">ER-3 / ATCC MYA-2586</strain>
    </source>
</reference>
<sequence>MKFSTNPKWCDPENTIRPVSWRDVHASSIDSRKLKHNRRPQAQMHQDNWCIGGGLEVHKNTPVYIEDMVRFKETILWTRTVLHSVGLSTISITLYTPYTGTSPRPVLGMNGRGFEADASPGNMEAPQFDPAG</sequence>
<accession>A0ABX2VS31</accession>
<gene>
    <name evidence="1" type="ORF">BDCG_16217</name>
</gene>
<organism evidence="1 2">
    <name type="scientific">Ajellomyces dermatitidis (strain ER-3 / ATCC MYA-2586)</name>
    <name type="common">Blastomyces dermatitidis</name>
    <dbReference type="NCBI Taxonomy" id="559297"/>
    <lineage>
        <taxon>Eukaryota</taxon>
        <taxon>Fungi</taxon>
        <taxon>Dikarya</taxon>
        <taxon>Ascomycota</taxon>
        <taxon>Pezizomycotina</taxon>
        <taxon>Eurotiomycetes</taxon>
        <taxon>Eurotiomycetidae</taxon>
        <taxon>Onygenales</taxon>
        <taxon>Ajellomycetaceae</taxon>
        <taxon>Blastomyces</taxon>
    </lineage>
</organism>
<keyword evidence="2" id="KW-1185">Reference proteome</keyword>
<protein>
    <submittedName>
        <fullName evidence="1">Uncharacterized protein</fullName>
    </submittedName>
</protein>
<proteinExistence type="predicted"/>
<dbReference type="Proteomes" id="UP000002039">
    <property type="component" value="Unassembled WGS sequence"/>
</dbReference>
<evidence type="ECO:0000313" key="1">
    <source>
        <dbReference type="EMBL" id="OAS99595.1"/>
    </source>
</evidence>